<evidence type="ECO:0000313" key="2">
    <source>
        <dbReference type="EMBL" id="SHO62170.1"/>
    </source>
</evidence>
<dbReference type="STRING" id="1073327.SAMN04488108_1942"/>
<proteinExistence type="predicted"/>
<keyword evidence="3" id="KW-1185">Reference proteome</keyword>
<dbReference type="SUPFAM" id="SSF51735">
    <property type="entry name" value="NAD(P)-binding Rossmann-fold domains"/>
    <property type="match status" value="1"/>
</dbReference>
<accession>A0A1M7ZBE2</accession>
<dbReference type="PANTHER" id="PTHR48079">
    <property type="entry name" value="PROTEIN YEEZ"/>
    <property type="match status" value="1"/>
</dbReference>
<dbReference type="InterPro" id="IPR036291">
    <property type="entry name" value="NAD(P)-bd_dom_sf"/>
</dbReference>
<gene>
    <name evidence="2" type="ORF">SAMN04488108_1942</name>
</gene>
<dbReference type="InterPro" id="IPR001509">
    <property type="entry name" value="Epimerase_deHydtase"/>
</dbReference>
<dbReference type="Pfam" id="PF01370">
    <property type="entry name" value="Epimerase"/>
    <property type="match status" value="1"/>
</dbReference>
<dbReference type="OrthoDB" id="596910at2"/>
<dbReference type="PANTHER" id="PTHR48079:SF6">
    <property type="entry name" value="NAD(P)-BINDING DOMAIN-CONTAINING PROTEIN-RELATED"/>
    <property type="match status" value="1"/>
</dbReference>
<organism evidence="2 3">
    <name type="scientific">Algoriphagus zhangzhouensis</name>
    <dbReference type="NCBI Taxonomy" id="1073327"/>
    <lineage>
        <taxon>Bacteria</taxon>
        <taxon>Pseudomonadati</taxon>
        <taxon>Bacteroidota</taxon>
        <taxon>Cytophagia</taxon>
        <taxon>Cytophagales</taxon>
        <taxon>Cyclobacteriaceae</taxon>
        <taxon>Algoriphagus</taxon>
    </lineage>
</organism>
<dbReference type="Gene3D" id="3.40.50.720">
    <property type="entry name" value="NAD(P)-binding Rossmann-like Domain"/>
    <property type="match status" value="1"/>
</dbReference>
<feature type="domain" description="NAD-dependent epimerase/dehydratase" evidence="1">
    <location>
        <begin position="3"/>
        <end position="219"/>
    </location>
</feature>
<evidence type="ECO:0000313" key="3">
    <source>
        <dbReference type="Proteomes" id="UP000184609"/>
    </source>
</evidence>
<protein>
    <submittedName>
        <fullName evidence="2">Nucleoside-diphosphate-sugar epimerase</fullName>
    </submittedName>
</protein>
<dbReference type="AlphaFoldDB" id="A0A1M7ZBE2"/>
<reference evidence="3" key="1">
    <citation type="submission" date="2016-12" db="EMBL/GenBank/DDBJ databases">
        <authorList>
            <person name="Varghese N."/>
            <person name="Submissions S."/>
        </authorList>
    </citation>
    <scope>NUCLEOTIDE SEQUENCE [LARGE SCALE GENOMIC DNA]</scope>
    <source>
        <strain evidence="3">DSM 25035</strain>
    </source>
</reference>
<dbReference type="EMBL" id="FRXN01000002">
    <property type="protein sequence ID" value="SHO62170.1"/>
    <property type="molecule type" value="Genomic_DNA"/>
</dbReference>
<dbReference type="GO" id="GO:0004029">
    <property type="term" value="F:aldehyde dehydrogenase (NAD+) activity"/>
    <property type="evidence" value="ECO:0007669"/>
    <property type="project" value="TreeGrafter"/>
</dbReference>
<sequence length="317" mass="35472">MKILITGITGLFGSYLAKEFSSLGEIHGLKREGSSTRLLDQADFPIQWHEGDLNDFDSLETALQGMDLVIHAAGMVSFSPSDSNELYQVNVKGTANLIDAMLAAGIKKLIHISSVAAIGRSSETNTIDEKFKWVESSLNTEYAVSKYCGELEAWRGEQEGIELIVVNPSILLGKIEDERSSTTIYDYVLEEHKYFPVGNVNFLDVRDAVEMTRRLYEKGVWGDRFILNAGSIPYFDFFQQMAQVFGKKAPAKKATGFLLNLAVWFAGFSRFLGLSKNPLNKKTALISSQKISYDNSKVTGLLNFEYRPLKETFLWAK</sequence>
<dbReference type="RefSeq" id="WP_073571565.1">
    <property type="nucleotide sequence ID" value="NZ_FRXN01000002.1"/>
</dbReference>
<dbReference type="GO" id="GO:0005737">
    <property type="term" value="C:cytoplasm"/>
    <property type="evidence" value="ECO:0007669"/>
    <property type="project" value="TreeGrafter"/>
</dbReference>
<dbReference type="InterPro" id="IPR051783">
    <property type="entry name" value="NAD(P)-dependent_oxidoreduct"/>
</dbReference>
<name>A0A1M7ZBE2_9BACT</name>
<evidence type="ECO:0000259" key="1">
    <source>
        <dbReference type="Pfam" id="PF01370"/>
    </source>
</evidence>
<dbReference type="Proteomes" id="UP000184609">
    <property type="component" value="Unassembled WGS sequence"/>
</dbReference>